<evidence type="ECO:0000313" key="2">
    <source>
        <dbReference type="Proteomes" id="UP001159363"/>
    </source>
</evidence>
<proteinExistence type="predicted"/>
<evidence type="ECO:0000313" key="1">
    <source>
        <dbReference type="EMBL" id="KAJ8898253.1"/>
    </source>
</evidence>
<organism evidence="1 2">
    <name type="scientific">Dryococelus australis</name>
    <dbReference type="NCBI Taxonomy" id="614101"/>
    <lineage>
        <taxon>Eukaryota</taxon>
        <taxon>Metazoa</taxon>
        <taxon>Ecdysozoa</taxon>
        <taxon>Arthropoda</taxon>
        <taxon>Hexapoda</taxon>
        <taxon>Insecta</taxon>
        <taxon>Pterygota</taxon>
        <taxon>Neoptera</taxon>
        <taxon>Polyneoptera</taxon>
        <taxon>Phasmatodea</taxon>
        <taxon>Verophasmatodea</taxon>
        <taxon>Anareolatae</taxon>
        <taxon>Phasmatidae</taxon>
        <taxon>Eurycanthinae</taxon>
        <taxon>Dryococelus</taxon>
    </lineage>
</organism>
<dbReference type="Proteomes" id="UP001159363">
    <property type="component" value="Chromosome 1"/>
</dbReference>
<dbReference type="EMBL" id="JARBHB010000001">
    <property type="protein sequence ID" value="KAJ8898253.1"/>
    <property type="molecule type" value="Genomic_DNA"/>
</dbReference>
<reference evidence="1 2" key="1">
    <citation type="submission" date="2023-02" db="EMBL/GenBank/DDBJ databases">
        <title>LHISI_Scaffold_Assembly.</title>
        <authorList>
            <person name="Stuart O.P."/>
            <person name="Cleave R."/>
            <person name="Magrath M.J.L."/>
            <person name="Mikheyev A.S."/>
        </authorList>
    </citation>
    <scope>NUCLEOTIDE SEQUENCE [LARGE SCALE GENOMIC DNA]</scope>
    <source>
        <strain evidence="1">Daus_M_001</strain>
        <tissue evidence="1">Leg muscle</tissue>
    </source>
</reference>
<protein>
    <submittedName>
        <fullName evidence="1">Uncharacterized protein</fullName>
    </submittedName>
</protein>
<sequence length="1158" mass="126660">MTAGSPIRREDERNTTRFSALRVCRVAATEAVTQVGLCSPFVRLDRVPLAHCCNPTSVQSTSRQSQRSRVLQAPSRTVGFTRRFHTLSSVQATNNTSLAIVPQSPVVVHTSLHSRALGQTASIKDCRPLGCDRAAVAVRLARSPPNKAIRVHSPAESLRIFACGNRDGRCRWSAGFLGDLPFPPPFHSGAAPYSLQSPSSALKTSMSRAVQIASLALYFSYVGDTHRDKANGVAGNTPSCEQSDLDSLIGHSHVAPHPSRHAANKARPVVYATLSSDPTSALAGNNDSPNFVVAQHPGFILGDGYAPGTIQNHEISLVQHFYTGSKIKLDPDSELGSFDFGSGMMLVQPGITVHLSKVNAPRLEGEPGTRNWLPYAVFPLVANPHLVFSLLNPTPPSPHIPPATIVRWIRSASKVAKAPSNYDAIGVSHCGNMFDYVVFWNCTPARGHSSASLASSEGSNGASGRSRVRTLCAADTAPIVCEVPNVRPATQQRTTYVHKGCFTISCRSCYRELLYAVRVAVAVAICAIKICYFCSCSPRYSRNIKTSKVEKNGFQNKITKHRRVLRLTIANNCTSPYPPALKETLPAIALYRARVPRMTTEVEILYIITNSGEHFPTAQVFNNNFPQRSVVKHSCNILEWAVNSTVAVKCVRKGRPAIDSIDRVGVDVETAEGGGGGCVYLPHQSRPGTLLSATACPAVGWQIALGGETRCYTAGQPQLAIPPVGDKRQVVTSHVPTGTQQRRKVVPMYLHYLFTPNKKWLRSDCDRNKFGDSVTQCAMLNIVEAKRACLVGGGCWLADYVVLPPSEGSALPAGISAAAVVALFQKEQVIPRRSETIISVSQRQFLLPLCKELLLFSIRNLSCGFVFLWIARSCVDVDLQAEHCTDTPCANFNTPFQQDFNCRRIFKRGRGGAVNAVIVAESMFVVCLRRKLRIHGNSTGARRTFQAVVAYPEVFSHSRLVSAEVVRATLPRASSVPSPLRAGPRTDVRCSRSAARTCRTSSGALIILLLESVYMLFTVKRNRWNERLEEADEACKKNKSRAFLREMKSRIKVYEAREPFVKGRDGGLKIGGKDACEEMARYFKDLLNTDVPTGRMTLHFTKNINCGRVPSRAEVVKAIKDLKANKAAGDDGICAEEIKWGDLVTREHVQNNNRHLDE</sequence>
<name>A0ABQ9IQE5_9NEOP</name>
<gene>
    <name evidence="1" type="ORF">PR048_003613</name>
</gene>
<comment type="caution">
    <text evidence="1">The sequence shown here is derived from an EMBL/GenBank/DDBJ whole genome shotgun (WGS) entry which is preliminary data.</text>
</comment>
<keyword evidence="2" id="KW-1185">Reference proteome</keyword>
<accession>A0ABQ9IQE5</accession>